<dbReference type="GO" id="GO:0006508">
    <property type="term" value="P:proteolysis"/>
    <property type="evidence" value="ECO:0007669"/>
    <property type="project" value="InterPro"/>
</dbReference>
<keyword evidence="3" id="KW-0645">Protease</keyword>
<name>A0A0F6RMX7_MICAE</name>
<keyword evidence="1" id="KW-1133">Transmembrane helix</keyword>
<keyword evidence="1" id="KW-0812">Transmembrane</keyword>
<dbReference type="CDD" id="cd14852">
    <property type="entry name" value="LD-carboxypeptidase"/>
    <property type="match status" value="1"/>
</dbReference>
<protein>
    <submittedName>
        <fullName evidence="3">D-alanyl-D-alanine carboxypeptidase</fullName>
        <ecNumber evidence="3">3.4.16.4</ecNumber>
    </submittedName>
</protein>
<keyword evidence="3" id="KW-0378">Hydrolase</keyword>
<evidence type="ECO:0000256" key="1">
    <source>
        <dbReference type="SAM" id="Phobius"/>
    </source>
</evidence>
<dbReference type="Pfam" id="PF02557">
    <property type="entry name" value="VanY"/>
    <property type="match status" value="1"/>
</dbReference>
<dbReference type="InterPro" id="IPR052179">
    <property type="entry name" value="DD-CPase-like"/>
</dbReference>
<reference evidence="3 4" key="1">
    <citation type="journal article" date="2015" name="Genome Announc.">
        <title>Complete Genome Sequence of Microcystis aeruginosa NIES-2549, a Bloom-Forming Cyanobacterium from Lake Kasumigaura, Japan.</title>
        <authorList>
            <person name="Yamaguchi H."/>
            <person name="Suzuki S."/>
            <person name="Tanabe Y."/>
            <person name="Osana Y."/>
            <person name="Shimura Y."/>
            <person name="Ishida K."/>
            <person name="Kawachi M."/>
        </authorList>
    </citation>
    <scope>NUCLEOTIDE SEQUENCE [LARGE SCALE GENOMIC DNA]</scope>
    <source>
        <strain evidence="3 4">NIES-2549</strain>
    </source>
</reference>
<dbReference type="Gene3D" id="3.30.1380.10">
    <property type="match status" value="1"/>
</dbReference>
<dbReference type="RefSeq" id="WP_046663011.1">
    <property type="nucleotide sequence ID" value="NZ_CP011304.1"/>
</dbReference>
<keyword evidence="1" id="KW-0472">Membrane</keyword>
<dbReference type="PANTHER" id="PTHR34385:SF1">
    <property type="entry name" value="PEPTIDOGLYCAN L-ALANYL-D-GLUTAMATE ENDOPEPTIDASE CWLK"/>
    <property type="match status" value="1"/>
</dbReference>
<organism evidence="3 4">
    <name type="scientific">Microcystis aeruginosa NIES-2549</name>
    <dbReference type="NCBI Taxonomy" id="1641812"/>
    <lineage>
        <taxon>Bacteria</taxon>
        <taxon>Bacillati</taxon>
        <taxon>Cyanobacteriota</taxon>
        <taxon>Cyanophyceae</taxon>
        <taxon>Oscillatoriophycideae</taxon>
        <taxon>Chroococcales</taxon>
        <taxon>Microcystaceae</taxon>
        <taxon>Microcystis</taxon>
    </lineage>
</organism>
<dbReference type="InterPro" id="IPR058193">
    <property type="entry name" value="VanY/YodJ_core_dom"/>
</dbReference>
<evidence type="ECO:0000313" key="3">
    <source>
        <dbReference type="EMBL" id="AKE65930.1"/>
    </source>
</evidence>
<dbReference type="HOGENOM" id="CLU_054193_6_1_3"/>
<feature type="domain" description="D-alanyl-D-alanine carboxypeptidase-like core" evidence="2">
    <location>
        <begin position="98"/>
        <end position="227"/>
    </location>
</feature>
<dbReference type="InterPro" id="IPR003709">
    <property type="entry name" value="VanY-like_core_dom"/>
</dbReference>
<dbReference type="InterPro" id="IPR009045">
    <property type="entry name" value="Zn_M74/Hedgehog-like"/>
</dbReference>
<dbReference type="PATRIC" id="fig|1641812.3.peg.3706"/>
<gene>
    <name evidence="3" type="ORF">MYAER_3592</name>
</gene>
<dbReference type="PANTHER" id="PTHR34385">
    <property type="entry name" value="D-ALANYL-D-ALANINE CARBOXYPEPTIDASE"/>
    <property type="match status" value="1"/>
</dbReference>
<dbReference type="AlphaFoldDB" id="A0A0F6RMX7"/>
<dbReference type="SUPFAM" id="SSF55166">
    <property type="entry name" value="Hedgehog/DD-peptidase"/>
    <property type="match status" value="1"/>
</dbReference>
<evidence type="ECO:0000313" key="4">
    <source>
        <dbReference type="Proteomes" id="UP000034103"/>
    </source>
</evidence>
<dbReference type="EC" id="3.4.16.4" evidence="3"/>
<keyword evidence="3" id="KW-0121">Carboxypeptidase</keyword>
<feature type="transmembrane region" description="Helical" evidence="1">
    <location>
        <begin position="25"/>
        <end position="46"/>
    </location>
</feature>
<proteinExistence type="predicted"/>
<accession>A0A0F6RMX7</accession>
<dbReference type="EMBL" id="CP011304">
    <property type="protein sequence ID" value="AKE65930.1"/>
    <property type="molecule type" value="Genomic_DNA"/>
</dbReference>
<dbReference type="Proteomes" id="UP000034103">
    <property type="component" value="Chromosome"/>
</dbReference>
<evidence type="ECO:0000259" key="2">
    <source>
        <dbReference type="Pfam" id="PF02557"/>
    </source>
</evidence>
<sequence length="244" mass="26921">MKPIDDIPEALRDNQYRKTTNPNGLIAIASGLLALVGTGLIAIAVLNRPPASVKKPVINPSPLIKATPSPIENILGHLPYQEAPETELAPITGDGAMRLRKAAAKAFIQMQSDARRSGVILMPISAFRSKATQEKLFFEVKKQRNQQTRKRAEVSAPPGYSEHHTGYAIDIGDGRAPATNLSSSFANTAAFRWLQNNAAQYSFELSFPENNPQGINYEPWHWRFVGDSHSLETFYKAQQLGKQK</sequence>
<dbReference type="GO" id="GO:0009002">
    <property type="term" value="F:serine-type D-Ala-D-Ala carboxypeptidase activity"/>
    <property type="evidence" value="ECO:0007669"/>
    <property type="project" value="UniProtKB-EC"/>
</dbReference>